<evidence type="ECO:0000313" key="1">
    <source>
        <dbReference type="EMBL" id="KOC59114.1"/>
    </source>
</evidence>
<dbReference type="AlphaFoldDB" id="A0A0L7QKG6"/>
<sequence>VHIYFLAKPLPRERARKNTLLSLTLVWHCKET</sequence>
<organism evidence="1 2">
    <name type="scientific">Habropoda laboriosa</name>
    <dbReference type="NCBI Taxonomy" id="597456"/>
    <lineage>
        <taxon>Eukaryota</taxon>
        <taxon>Metazoa</taxon>
        <taxon>Ecdysozoa</taxon>
        <taxon>Arthropoda</taxon>
        <taxon>Hexapoda</taxon>
        <taxon>Insecta</taxon>
        <taxon>Pterygota</taxon>
        <taxon>Neoptera</taxon>
        <taxon>Endopterygota</taxon>
        <taxon>Hymenoptera</taxon>
        <taxon>Apocrita</taxon>
        <taxon>Aculeata</taxon>
        <taxon>Apoidea</taxon>
        <taxon>Anthophila</taxon>
        <taxon>Apidae</taxon>
        <taxon>Habropoda</taxon>
    </lineage>
</organism>
<name>A0A0L7QKG6_9HYME</name>
<keyword evidence="2" id="KW-1185">Reference proteome</keyword>
<accession>A0A0L7QKG6</accession>
<feature type="non-terminal residue" evidence="1">
    <location>
        <position position="1"/>
    </location>
</feature>
<reference evidence="1 2" key="1">
    <citation type="submission" date="2015-07" db="EMBL/GenBank/DDBJ databases">
        <title>The genome of Habropoda laboriosa.</title>
        <authorList>
            <person name="Pan H."/>
            <person name="Kapheim K."/>
        </authorList>
    </citation>
    <scope>NUCLEOTIDE SEQUENCE [LARGE SCALE GENOMIC DNA]</scope>
    <source>
        <strain evidence="1">0110345459</strain>
    </source>
</reference>
<proteinExistence type="predicted"/>
<protein>
    <submittedName>
        <fullName evidence="1">Uncharacterized protein</fullName>
    </submittedName>
</protein>
<dbReference type="EMBL" id="KQ414945">
    <property type="protein sequence ID" value="KOC59114.1"/>
    <property type="molecule type" value="Genomic_DNA"/>
</dbReference>
<dbReference type="Proteomes" id="UP000053825">
    <property type="component" value="Unassembled WGS sequence"/>
</dbReference>
<evidence type="ECO:0000313" key="2">
    <source>
        <dbReference type="Proteomes" id="UP000053825"/>
    </source>
</evidence>
<gene>
    <name evidence="1" type="ORF">WH47_10940</name>
</gene>